<gene>
    <name evidence="3" type="ORF">ACFSHS_10485</name>
</gene>
<feature type="compositionally biased region" description="Polar residues" evidence="1">
    <location>
        <begin position="290"/>
        <end position="300"/>
    </location>
</feature>
<dbReference type="InterPro" id="IPR017946">
    <property type="entry name" value="PLC-like_Pdiesterase_TIM-brl"/>
</dbReference>
<name>A0ABW4X996_9ACTN</name>
<organism evidence="3 4">
    <name type="scientific">Blastococcus deserti</name>
    <dbReference type="NCBI Taxonomy" id="2259033"/>
    <lineage>
        <taxon>Bacteria</taxon>
        <taxon>Bacillati</taxon>
        <taxon>Actinomycetota</taxon>
        <taxon>Actinomycetes</taxon>
        <taxon>Geodermatophilales</taxon>
        <taxon>Geodermatophilaceae</taxon>
        <taxon>Blastococcus</taxon>
    </lineage>
</organism>
<dbReference type="EMBL" id="JBHUHP010000009">
    <property type="protein sequence ID" value="MFD2091996.1"/>
    <property type="molecule type" value="Genomic_DNA"/>
</dbReference>
<keyword evidence="4" id="KW-1185">Reference proteome</keyword>
<dbReference type="PANTHER" id="PTHR46211:SF14">
    <property type="entry name" value="GLYCEROPHOSPHODIESTER PHOSPHODIESTERASE"/>
    <property type="match status" value="1"/>
</dbReference>
<evidence type="ECO:0000256" key="1">
    <source>
        <dbReference type="SAM" id="MobiDB-lite"/>
    </source>
</evidence>
<dbReference type="Proteomes" id="UP001597402">
    <property type="component" value="Unassembled WGS sequence"/>
</dbReference>
<reference evidence="4" key="1">
    <citation type="journal article" date="2019" name="Int. J. Syst. Evol. Microbiol.">
        <title>The Global Catalogue of Microorganisms (GCM) 10K type strain sequencing project: providing services to taxonomists for standard genome sequencing and annotation.</title>
        <authorList>
            <consortium name="The Broad Institute Genomics Platform"/>
            <consortium name="The Broad Institute Genome Sequencing Center for Infectious Disease"/>
            <person name="Wu L."/>
            <person name="Ma J."/>
        </authorList>
    </citation>
    <scope>NUCLEOTIDE SEQUENCE [LARGE SCALE GENOMIC DNA]</scope>
    <source>
        <strain evidence="4">JCM 3338</strain>
    </source>
</reference>
<evidence type="ECO:0000313" key="3">
    <source>
        <dbReference type="EMBL" id="MFD2091996.1"/>
    </source>
</evidence>
<sequence length="300" mass="31489">MRIVGHRGTPSCPQHPENSLQSIRAALQAGADGVEVDVQATVDGVLVLAHDADLGRVLGTGPGTGPVVARSTFAALRAHRLPNGTRITALTEALDVAADRHAFVVTEVKPETGGLAGSRTARLLAALLDARRLRRPGADRISTSSSDLRTAAALAGHGTVSGAVIVRPHVDPGPVARRARDHGLTDVHLHVAHVRRDPEVVGRVHALGMSVAVGIVDDPDEARLMARSGVDMLCTDDPAGLARRRAGRTRTGSAGWARAEVSHPDRGRCLHVDATRHQEETWRAAPGSRQPRSPASTGPC</sequence>
<feature type="region of interest" description="Disordered" evidence="1">
    <location>
        <begin position="277"/>
        <end position="300"/>
    </location>
</feature>
<feature type="domain" description="GP-PDE" evidence="2">
    <location>
        <begin position="1"/>
        <end position="245"/>
    </location>
</feature>
<dbReference type="InterPro" id="IPR030395">
    <property type="entry name" value="GP_PDE_dom"/>
</dbReference>
<protein>
    <submittedName>
        <fullName evidence="3">Glycerophosphodiester phosphodiesterase</fullName>
    </submittedName>
</protein>
<comment type="caution">
    <text evidence="3">The sequence shown here is derived from an EMBL/GenBank/DDBJ whole genome shotgun (WGS) entry which is preliminary data.</text>
</comment>
<proteinExistence type="predicted"/>
<dbReference type="SUPFAM" id="SSF51695">
    <property type="entry name" value="PLC-like phosphodiesterases"/>
    <property type="match status" value="1"/>
</dbReference>
<dbReference type="RefSeq" id="WP_376874983.1">
    <property type="nucleotide sequence ID" value="NZ_JBHUHP010000009.1"/>
</dbReference>
<dbReference type="Gene3D" id="3.20.20.190">
    <property type="entry name" value="Phosphatidylinositol (PI) phosphodiesterase"/>
    <property type="match status" value="1"/>
</dbReference>
<dbReference type="PROSITE" id="PS51704">
    <property type="entry name" value="GP_PDE"/>
    <property type="match status" value="1"/>
</dbReference>
<evidence type="ECO:0000259" key="2">
    <source>
        <dbReference type="PROSITE" id="PS51704"/>
    </source>
</evidence>
<dbReference type="PANTHER" id="PTHR46211">
    <property type="entry name" value="GLYCEROPHOSPHORYL DIESTER PHOSPHODIESTERASE"/>
    <property type="match status" value="1"/>
</dbReference>
<evidence type="ECO:0000313" key="4">
    <source>
        <dbReference type="Proteomes" id="UP001597402"/>
    </source>
</evidence>
<accession>A0ABW4X996</accession>
<dbReference type="CDD" id="cd08556">
    <property type="entry name" value="GDPD"/>
    <property type="match status" value="1"/>
</dbReference>
<dbReference type="Pfam" id="PF03009">
    <property type="entry name" value="GDPD"/>
    <property type="match status" value="1"/>
</dbReference>